<dbReference type="Proteomes" id="UP000218160">
    <property type="component" value="Chromosome 1"/>
</dbReference>
<evidence type="ECO:0000256" key="10">
    <source>
        <dbReference type="RuleBase" id="RU364125"/>
    </source>
</evidence>
<keyword evidence="7 10" id="KW-0283">Flagellar rotation</keyword>
<comment type="subcellular location">
    <subcellularLocation>
        <location evidence="10">Cell inner membrane</location>
    </subcellularLocation>
    <subcellularLocation>
        <location evidence="2">Cell membrane</location>
        <topology evidence="2">Single-pass membrane protein</topology>
    </subcellularLocation>
</comment>
<keyword evidence="11" id="KW-0969">Cilium</keyword>
<keyword evidence="11" id="KW-0282">Flagellum</keyword>
<dbReference type="OrthoDB" id="5829285at2"/>
<dbReference type="Pfam" id="PF03748">
    <property type="entry name" value="FliL"/>
    <property type="match status" value="1"/>
</dbReference>
<comment type="similarity">
    <text evidence="3 10">Belongs to the FliL family.</text>
</comment>
<evidence type="ECO:0000256" key="4">
    <source>
        <dbReference type="ARBA" id="ARBA00022475"/>
    </source>
</evidence>
<keyword evidence="11" id="KW-0966">Cell projection</keyword>
<dbReference type="GO" id="GO:0071978">
    <property type="term" value="P:bacterial-type flagellum-dependent swarming motility"/>
    <property type="evidence" value="ECO:0007669"/>
    <property type="project" value="TreeGrafter"/>
</dbReference>
<evidence type="ECO:0000313" key="11">
    <source>
        <dbReference type="EMBL" id="ATF09198.1"/>
    </source>
</evidence>
<sequence length="163" mass="18146">MDKEDINEDAGNGNKKLIIIVVTLFLLGGGAVFFLFPDDGESVSQNDIFIKELDPASLQAIYVTLPQPFVFNVTGDMQQRLVQVQVQLVVRGERNEVLAKHNLPLVKHSLLTTFWAATVEQLRTPHGRLEVRKQAVDTVKSALEKVTGKTVVEQVLFTGFVMQ</sequence>
<evidence type="ECO:0000256" key="9">
    <source>
        <dbReference type="ARBA" id="ARBA00023136"/>
    </source>
</evidence>
<evidence type="ECO:0000256" key="7">
    <source>
        <dbReference type="ARBA" id="ARBA00022779"/>
    </source>
</evidence>
<gene>
    <name evidence="11" type="ORF">BTN50_0682</name>
</gene>
<evidence type="ECO:0000256" key="2">
    <source>
        <dbReference type="ARBA" id="ARBA00004162"/>
    </source>
</evidence>
<dbReference type="GO" id="GO:0005886">
    <property type="term" value="C:plasma membrane"/>
    <property type="evidence" value="ECO:0007669"/>
    <property type="project" value="UniProtKB-SubCell"/>
</dbReference>
<evidence type="ECO:0000256" key="8">
    <source>
        <dbReference type="ARBA" id="ARBA00022989"/>
    </source>
</evidence>
<keyword evidence="12" id="KW-1185">Reference proteome</keyword>
<dbReference type="RefSeq" id="WP_096618957.1">
    <property type="nucleotide sequence ID" value="NZ_CP020660.1"/>
</dbReference>
<name>A0A291B862_9GAMM</name>
<dbReference type="EMBL" id="CP020660">
    <property type="protein sequence ID" value="ATF09198.1"/>
    <property type="molecule type" value="Genomic_DNA"/>
</dbReference>
<dbReference type="PANTHER" id="PTHR35091:SF2">
    <property type="entry name" value="FLAGELLAR PROTEIN FLIL"/>
    <property type="match status" value="1"/>
</dbReference>
<dbReference type="GO" id="GO:0009425">
    <property type="term" value="C:bacterial-type flagellum basal body"/>
    <property type="evidence" value="ECO:0007669"/>
    <property type="project" value="InterPro"/>
</dbReference>
<evidence type="ECO:0000256" key="6">
    <source>
        <dbReference type="ARBA" id="ARBA00022692"/>
    </source>
</evidence>
<comment type="function">
    <text evidence="1 10">Controls the rotational direction of flagella during chemotaxis.</text>
</comment>
<evidence type="ECO:0000256" key="5">
    <source>
        <dbReference type="ARBA" id="ARBA00022500"/>
    </source>
</evidence>
<keyword evidence="8 10" id="KW-1133">Transmembrane helix</keyword>
<evidence type="ECO:0000256" key="3">
    <source>
        <dbReference type="ARBA" id="ARBA00008281"/>
    </source>
</evidence>
<keyword evidence="5 10" id="KW-0145">Chemotaxis</keyword>
<evidence type="ECO:0000313" key="12">
    <source>
        <dbReference type="Proteomes" id="UP000218160"/>
    </source>
</evidence>
<organism evidence="11 12">
    <name type="scientific">Candidatus Enterovibrio altilux</name>
    <dbReference type="NCBI Taxonomy" id="1927128"/>
    <lineage>
        <taxon>Bacteria</taxon>
        <taxon>Pseudomonadati</taxon>
        <taxon>Pseudomonadota</taxon>
        <taxon>Gammaproteobacteria</taxon>
        <taxon>Vibrionales</taxon>
        <taxon>Vibrionaceae</taxon>
        <taxon>Enterovibrio</taxon>
    </lineage>
</organism>
<keyword evidence="9 10" id="KW-0472">Membrane</keyword>
<proteinExistence type="inferred from homology"/>
<dbReference type="GO" id="GO:0006935">
    <property type="term" value="P:chemotaxis"/>
    <property type="evidence" value="ECO:0007669"/>
    <property type="project" value="UniProtKB-KW"/>
</dbReference>
<dbReference type="AlphaFoldDB" id="A0A291B862"/>
<keyword evidence="10" id="KW-0997">Cell inner membrane</keyword>
<accession>A0A291B862</accession>
<dbReference type="InterPro" id="IPR005503">
    <property type="entry name" value="FliL"/>
</dbReference>
<evidence type="ECO:0000256" key="1">
    <source>
        <dbReference type="ARBA" id="ARBA00002254"/>
    </source>
</evidence>
<dbReference type="KEGG" id="elux:BTN50_0682"/>
<protein>
    <recommendedName>
        <fullName evidence="10">Flagellar protein FliL</fullName>
    </recommendedName>
</protein>
<feature type="transmembrane region" description="Helical" evidence="10">
    <location>
        <begin position="17"/>
        <end position="36"/>
    </location>
</feature>
<keyword evidence="6 10" id="KW-0812">Transmembrane</keyword>
<reference evidence="12" key="1">
    <citation type="submission" date="2017-04" db="EMBL/GenBank/DDBJ databases">
        <title>Genome evolution of the luminous symbionts of deep sea anglerfish.</title>
        <authorList>
            <person name="Hendry T.A."/>
        </authorList>
    </citation>
    <scope>NUCLEOTIDE SEQUENCE [LARGE SCALE GENOMIC DNA]</scope>
</reference>
<dbReference type="PANTHER" id="PTHR35091">
    <property type="entry name" value="FLAGELLAR PROTEIN FLIL"/>
    <property type="match status" value="1"/>
</dbReference>
<keyword evidence="4" id="KW-1003">Cell membrane</keyword>